<organism evidence="2 3">
    <name type="scientific">Streptomyces camelliae</name>
    <dbReference type="NCBI Taxonomy" id="3004093"/>
    <lineage>
        <taxon>Bacteria</taxon>
        <taxon>Bacillati</taxon>
        <taxon>Actinomycetota</taxon>
        <taxon>Actinomycetes</taxon>
        <taxon>Kitasatosporales</taxon>
        <taxon>Streptomycetaceae</taxon>
        <taxon>Streptomyces</taxon>
    </lineage>
</organism>
<dbReference type="PANTHER" id="PTHR36833:SF1">
    <property type="entry name" value="INTEGRAL MEMBRANE TRANSPORT PROTEIN"/>
    <property type="match status" value="1"/>
</dbReference>
<dbReference type="EMBL" id="CP115301">
    <property type="protein sequence ID" value="WBO69635.1"/>
    <property type="molecule type" value="Genomic_DNA"/>
</dbReference>
<evidence type="ECO:0000256" key="1">
    <source>
        <dbReference type="SAM" id="Phobius"/>
    </source>
</evidence>
<evidence type="ECO:0000313" key="3">
    <source>
        <dbReference type="Proteomes" id="UP001212326"/>
    </source>
</evidence>
<keyword evidence="2" id="KW-0614">Plasmid</keyword>
<keyword evidence="1" id="KW-0472">Membrane</keyword>
<dbReference type="RefSeq" id="WP_270086812.1">
    <property type="nucleotide sequence ID" value="NZ_CP115301.1"/>
</dbReference>
<feature type="transmembrane region" description="Helical" evidence="1">
    <location>
        <begin position="154"/>
        <end position="178"/>
    </location>
</feature>
<feature type="transmembrane region" description="Helical" evidence="1">
    <location>
        <begin position="234"/>
        <end position="254"/>
    </location>
</feature>
<feature type="transmembrane region" description="Helical" evidence="1">
    <location>
        <begin position="68"/>
        <end position="89"/>
    </location>
</feature>
<proteinExistence type="predicted"/>
<accession>A0ABY7PG76</accession>
<keyword evidence="1" id="KW-1133">Transmembrane helix</keyword>
<feature type="transmembrane region" description="Helical" evidence="1">
    <location>
        <begin position="31"/>
        <end position="53"/>
    </location>
</feature>
<name>A0ABY7PG76_9ACTN</name>
<keyword evidence="1" id="KW-0812">Transmembrane</keyword>
<feature type="transmembrane region" description="Helical" evidence="1">
    <location>
        <begin position="199"/>
        <end position="222"/>
    </location>
</feature>
<dbReference type="InterPro" id="IPR010390">
    <property type="entry name" value="ABC-2_transporter-like"/>
</dbReference>
<reference evidence="2 3" key="1">
    <citation type="submission" date="2022-12" db="EMBL/GenBank/DDBJ databases">
        <title>HUAS 2-6.</title>
        <authorList>
            <person name="Mo P."/>
        </authorList>
    </citation>
    <scope>NUCLEOTIDE SEQUENCE [LARGE SCALE GENOMIC DNA]</scope>
    <source>
        <strain evidence="2 3">HUAS 2-6</strain>
        <plasmid evidence="2 3">punmamed1</plasmid>
    </source>
</reference>
<gene>
    <name evidence="2" type="ORF">O1G22_43620</name>
</gene>
<feature type="transmembrane region" description="Helical" evidence="1">
    <location>
        <begin position="127"/>
        <end position="148"/>
    </location>
</feature>
<geneLocation type="plasmid" evidence="2 3">
    <name>punmamed1</name>
</geneLocation>
<dbReference type="PANTHER" id="PTHR36833">
    <property type="entry name" value="SLR0610 PROTEIN-RELATED"/>
    <property type="match status" value="1"/>
</dbReference>
<dbReference type="Pfam" id="PF06182">
    <property type="entry name" value="ABC2_membrane_6"/>
    <property type="match status" value="1"/>
</dbReference>
<dbReference type="Proteomes" id="UP001212326">
    <property type="component" value="Plasmid punmamed1"/>
</dbReference>
<sequence>MAGERRGHAMPHFALLLTLQYRAKLAFRADLVLQIVAALLRQGIWVAFMLVLLRRVPAIHGWSTWKMMLLYGLATAPLGLNVLLFNGVWKLTELIRKGELDALLLRPVDTVLHLFTRDVSLHGLGDLAIGVFSISLAAGHLPLPFGIWSLPLSIVFILSGSLMYGSVNLASASLAFWFRELHNIPFLVHQFTDLARFPLHLYPRALSALFFFPLPFAFVTFLPATLLTDGGPAWVVPAAPAAALVTHLLARLVFHCGLRRYESAGN</sequence>
<protein>
    <submittedName>
        <fullName evidence="2">ABC-2 family transporter protein</fullName>
    </submittedName>
</protein>
<evidence type="ECO:0000313" key="2">
    <source>
        <dbReference type="EMBL" id="WBO69635.1"/>
    </source>
</evidence>
<keyword evidence="3" id="KW-1185">Reference proteome</keyword>